<feature type="domain" description="UBP-type" evidence="7">
    <location>
        <begin position="360"/>
        <end position="452"/>
    </location>
</feature>
<dbReference type="Gene3D" id="3.30.40.10">
    <property type="entry name" value="Zinc/RING finger domain, C3HC4 (zinc finger)"/>
    <property type="match status" value="2"/>
</dbReference>
<dbReference type="CDD" id="cd16457">
    <property type="entry name" value="RING-H2_BRAP2"/>
    <property type="match status" value="1"/>
</dbReference>
<dbReference type="GO" id="GO:0007265">
    <property type="term" value="P:Ras protein signal transduction"/>
    <property type="evidence" value="ECO:0007669"/>
    <property type="project" value="TreeGrafter"/>
</dbReference>
<dbReference type="InterPro" id="IPR011422">
    <property type="entry name" value="BRAP2/ETP1_RRM"/>
</dbReference>
<dbReference type="InterPro" id="IPR001841">
    <property type="entry name" value="Znf_RING"/>
</dbReference>
<dbReference type="GO" id="GO:0008270">
    <property type="term" value="F:zinc ion binding"/>
    <property type="evidence" value="ECO:0007669"/>
    <property type="project" value="UniProtKB-KW"/>
</dbReference>
<evidence type="ECO:0000259" key="7">
    <source>
        <dbReference type="PROSITE" id="PS50271"/>
    </source>
</evidence>
<organism evidence="8 9">
    <name type="scientific">Potamilus streckersoni</name>
    <dbReference type="NCBI Taxonomy" id="2493646"/>
    <lineage>
        <taxon>Eukaryota</taxon>
        <taxon>Metazoa</taxon>
        <taxon>Spiralia</taxon>
        <taxon>Lophotrochozoa</taxon>
        <taxon>Mollusca</taxon>
        <taxon>Bivalvia</taxon>
        <taxon>Autobranchia</taxon>
        <taxon>Heteroconchia</taxon>
        <taxon>Palaeoheterodonta</taxon>
        <taxon>Unionida</taxon>
        <taxon>Unionoidea</taxon>
        <taxon>Unionidae</taxon>
        <taxon>Ambleminae</taxon>
        <taxon>Lampsilini</taxon>
        <taxon>Potamilus</taxon>
    </lineage>
</organism>
<dbReference type="GO" id="GO:0061630">
    <property type="term" value="F:ubiquitin protein ligase activity"/>
    <property type="evidence" value="ECO:0007669"/>
    <property type="project" value="TreeGrafter"/>
</dbReference>
<dbReference type="PANTHER" id="PTHR24007:SF7">
    <property type="entry name" value="BRCA1-ASSOCIATED PROTEIN"/>
    <property type="match status" value="1"/>
</dbReference>
<dbReference type="InterPro" id="IPR013083">
    <property type="entry name" value="Znf_RING/FYVE/PHD"/>
</dbReference>
<gene>
    <name evidence="8" type="ORF">CHS0354_025125</name>
</gene>
<proteinExistence type="predicted"/>
<dbReference type="GO" id="GO:0005737">
    <property type="term" value="C:cytoplasm"/>
    <property type="evidence" value="ECO:0007669"/>
    <property type="project" value="TreeGrafter"/>
</dbReference>
<name>A0AAE0VL33_9BIVA</name>
<dbReference type="EMBL" id="JAEAOA010001501">
    <property type="protein sequence ID" value="KAK3580787.1"/>
    <property type="molecule type" value="Genomic_DNA"/>
</dbReference>
<evidence type="ECO:0000259" key="6">
    <source>
        <dbReference type="PROSITE" id="PS50089"/>
    </source>
</evidence>
<evidence type="ECO:0000313" key="9">
    <source>
        <dbReference type="Proteomes" id="UP001195483"/>
    </source>
</evidence>
<reference evidence="8" key="3">
    <citation type="submission" date="2023-05" db="EMBL/GenBank/DDBJ databases">
        <authorList>
            <person name="Smith C.H."/>
        </authorList>
    </citation>
    <scope>NUCLEOTIDE SEQUENCE</scope>
    <source>
        <strain evidence="8">CHS0354</strain>
        <tissue evidence="8">Mantle</tissue>
    </source>
</reference>
<evidence type="ECO:0000313" key="8">
    <source>
        <dbReference type="EMBL" id="KAK3580787.1"/>
    </source>
</evidence>
<dbReference type="AlphaFoldDB" id="A0AAE0VL33"/>
<reference evidence="8" key="2">
    <citation type="journal article" date="2021" name="Genome Biol. Evol.">
        <title>Developing a high-quality reference genome for a parasitic bivalve with doubly uniparental inheritance (Bivalvia: Unionida).</title>
        <authorList>
            <person name="Smith C.H."/>
        </authorList>
    </citation>
    <scope>NUCLEOTIDE SEQUENCE</scope>
    <source>
        <strain evidence="8">CHS0354</strain>
        <tissue evidence="8">Mantle</tissue>
    </source>
</reference>
<dbReference type="Proteomes" id="UP001195483">
    <property type="component" value="Unassembled WGS sequence"/>
</dbReference>
<dbReference type="SMART" id="SM00290">
    <property type="entry name" value="ZnF_UBP"/>
    <property type="match status" value="1"/>
</dbReference>
<dbReference type="Pfam" id="PF07576">
    <property type="entry name" value="BRAP2"/>
    <property type="match status" value="1"/>
</dbReference>
<dbReference type="InterPro" id="IPR001607">
    <property type="entry name" value="Znf_UBP"/>
</dbReference>
<sequence>MSIALLVIRLEISDKSEIPKSISYTALGFNLEEKAKVYKSSKPSYAAVAVSGIPPAPVDDTGDIQSVEKVDYQGNRHFQEITIKTYLGQDLKEKSAVSSDSANMASANLEMDESKFREFHGDASLRHNKARGEGSQGSFSKDQKEFEFKPISAQESMCQSESLGSRSSSVRSKSQSPMLQVMSTIYFYSGNPLVEKTEGILHIYKENQMTSLAEDARRSELICLLAVPAVYTLHDLLKFTAPVVPSIEYLKIIRDSTPNQYMVLIKFIGQKFADEFFNNYNNTYYNSIENDVCHMVYIAKIEILKESEGASLPVPGLTELPNCPVCLERMEESVDGILTILCNHAFHMKCLAQWGDTSCPVCRYVQTPEEVADNRCMKCGSPESLWMCLICGHIGCGRYVGMHAYRHFQKTQHTYAMELGNNKVWDYVGENYVHRLVQNKSDGKIVQVDESGQPVEQEKLDSLTLEYTYLLTNQLESQRLYFEEKMNLVEKEAHNKVSELETQMLKCTKECQQLKGTVRDIMQEKQQSEKKYNHIHGRLKKALQDLQEEREMNKCLLENQHVWQKKVATLEGQIKEFNEKKDQEIQDLKEQLRDVMFFVEAQQQLAKTTDVSQEEIQEGQIIVGAASLSPAASGRRSRKKNR</sequence>
<comment type="caution">
    <text evidence="8">The sequence shown here is derived from an EMBL/GenBank/DDBJ whole genome shotgun (WGS) entry which is preliminary data.</text>
</comment>
<keyword evidence="3" id="KW-0862">Zinc</keyword>
<feature type="domain" description="RING-type" evidence="6">
    <location>
        <begin position="323"/>
        <end position="363"/>
    </location>
</feature>
<keyword evidence="1" id="KW-0479">Metal-binding</keyword>
<reference evidence="8" key="1">
    <citation type="journal article" date="2021" name="Genome Biol. Evol.">
        <title>A High-Quality Reference Genome for a Parasitic Bivalve with Doubly Uniparental Inheritance (Bivalvia: Unionida).</title>
        <authorList>
            <person name="Smith C.H."/>
        </authorList>
    </citation>
    <scope>NUCLEOTIDE SEQUENCE</scope>
    <source>
        <strain evidence="8">CHS0354</strain>
    </source>
</reference>
<evidence type="ECO:0000256" key="4">
    <source>
        <dbReference type="PROSITE-ProRule" id="PRU00502"/>
    </source>
</evidence>
<keyword evidence="5" id="KW-0175">Coiled coil</keyword>
<dbReference type="SMART" id="SM00184">
    <property type="entry name" value="RING"/>
    <property type="match status" value="1"/>
</dbReference>
<evidence type="ECO:0008006" key="10">
    <source>
        <dbReference type="Google" id="ProtNLM"/>
    </source>
</evidence>
<dbReference type="Pfam" id="PF13639">
    <property type="entry name" value="zf-RING_2"/>
    <property type="match status" value="1"/>
</dbReference>
<feature type="coiled-coil region" evidence="5">
    <location>
        <begin position="497"/>
        <end position="594"/>
    </location>
</feature>
<keyword evidence="9" id="KW-1185">Reference proteome</keyword>
<evidence type="ECO:0000256" key="5">
    <source>
        <dbReference type="SAM" id="Coils"/>
    </source>
</evidence>
<dbReference type="GO" id="GO:0016567">
    <property type="term" value="P:protein ubiquitination"/>
    <property type="evidence" value="ECO:0007669"/>
    <property type="project" value="TreeGrafter"/>
</dbReference>
<evidence type="ECO:0000256" key="2">
    <source>
        <dbReference type="ARBA" id="ARBA00022771"/>
    </source>
</evidence>
<dbReference type="Pfam" id="PF02148">
    <property type="entry name" value="zf-UBP"/>
    <property type="match status" value="1"/>
</dbReference>
<dbReference type="PANTHER" id="PTHR24007">
    <property type="entry name" value="BRCA1-ASSOCIATED PROTEIN"/>
    <property type="match status" value="1"/>
</dbReference>
<dbReference type="SUPFAM" id="SSF57850">
    <property type="entry name" value="RING/U-box"/>
    <property type="match status" value="2"/>
</dbReference>
<evidence type="ECO:0000256" key="1">
    <source>
        <dbReference type="ARBA" id="ARBA00022723"/>
    </source>
</evidence>
<accession>A0AAE0VL33</accession>
<evidence type="ECO:0000256" key="3">
    <source>
        <dbReference type="ARBA" id="ARBA00022833"/>
    </source>
</evidence>
<dbReference type="InterPro" id="IPR047243">
    <property type="entry name" value="RING-H2_BRAP2"/>
</dbReference>
<protein>
    <recommendedName>
        <fullName evidence="10">BRCA1-associated protein</fullName>
    </recommendedName>
</protein>
<dbReference type="PROSITE" id="PS50089">
    <property type="entry name" value="ZF_RING_2"/>
    <property type="match status" value="1"/>
</dbReference>
<dbReference type="PROSITE" id="PS50271">
    <property type="entry name" value="ZF_UBP"/>
    <property type="match status" value="1"/>
</dbReference>
<keyword evidence="2 4" id="KW-0863">Zinc-finger</keyword>